<dbReference type="AlphaFoldDB" id="A0A5B8XS21"/>
<dbReference type="GO" id="GO:0005737">
    <property type="term" value="C:cytoplasm"/>
    <property type="evidence" value="ECO:0007669"/>
    <property type="project" value="UniProtKB-SubCell"/>
</dbReference>
<dbReference type="Gene3D" id="3.40.50.720">
    <property type="entry name" value="NAD(P)-binding Rossmann-like Domain"/>
    <property type="match status" value="1"/>
</dbReference>
<dbReference type="HAMAP" id="MF_01925">
    <property type="entry name" value="P5C_reductase"/>
    <property type="match status" value="1"/>
</dbReference>
<evidence type="ECO:0000256" key="5">
    <source>
        <dbReference type="NCBIfam" id="TIGR00112"/>
    </source>
</evidence>
<proteinExistence type="inferred from homology"/>
<gene>
    <name evidence="4 9" type="primary">proC</name>
    <name evidence="9" type="ORF">FRD01_02775</name>
</gene>
<keyword evidence="2 4" id="KW-0521">NADP</keyword>
<dbReference type="InterPro" id="IPR036291">
    <property type="entry name" value="NAD(P)-bd_dom_sf"/>
</dbReference>
<dbReference type="Proteomes" id="UP000321595">
    <property type="component" value="Chromosome"/>
</dbReference>
<evidence type="ECO:0000256" key="2">
    <source>
        <dbReference type="ARBA" id="ARBA00022857"/>
    </source>
</evidence>
<keyword evidence="4" id="KW-0641">Proline biosynthesis</keyword>
<name>A0A5B8XS21_9DELT</name>
<dbReference type="GO" id="GO:0004735">
    <property type="term" value="F:pyrroline-5-carboxylate reductase activity"/>
    <property type="evidence" value="ECO:0007669"/>
    <property type="project" value="UniProtKB-UniRule"/>
</dbReference>
<dbReference type="Pfam" id="PF14748">
    <property type="entry name" value="P5CR_dimer"/>
    <property type="match status" value="1"/>
</dbReference>
<dbReference type="InterPro" id="IPR000304">
    <property type="entry name" value="Pyrroline-COOH_reductase"/>
</dbReference>
<dbReference type="InterPro" id="IPR028939">
    <property type="entry name" value="P5C_Rdtase_cat_N"/>
</dbReference>
<dbReference type="GO" id="GO:0055129">
    <property type="term" value="P:L-proline biosynthetic process"/>
    <property type="evidence" value="ECO:0007669"/>
    <property type="project" value="UniProtKB-UniRule"/>
</dbReference>
<comment type="similarity">
    <text evidence="1 4">Belongs to the pyrroline-5-carboxylate reductase family.</text>
</comment>
<sequence>MSIEYWMVGCGNMGSALVEGALKAGAHCVVRSRSRDKIDRLVSLGASETSKGGPRVVVFAVKPYQLEAVFSEFEFQEGDIVVSVAAGVRLESLKAWLPKKWQGLKVVRAMPNTPALVGKGMTGLFSDSVSDEVVAFFEMSGEVVVLSGESEFDALTALSGSGPAYIFIAMQALADGGVQMGLSRDVATKLAIGTVLGAAELASQTGTHFEVLKDRVASPGGTTIAACAELEKLGFRHALNRAVVVAAEHSKSMAEKLS</sequence>
<evidence type="ECO:0000313" key="9">
    <source>
        <dbReference type="EMBL" id="QED26199.1"/>
    </source>
</evidence>
<accession>A0A5B8XS21</accession>
<dbReference type="InterPro" id="IPR008927">
    <property type="entry name" value="6-PGluconate_DH-like_C_sf"/>
</dbReference>
<protein>
    <recommendedName>
        <fullName evidence="4 5">Pyrroline-5-carboxylate reductase</fullName>
        <shortName evidence="4">P5C reductase</shortName>
        <shortName evidence="4">P5CR</shortName>
        <ecNumber evidence="4 5">1.5.1.2</ecNumber>
    </recommendedName>
    <alternativeName>
        <fullName evidence="4">PCA reductase</fullName>
    </alternativeName>
</protein>
<keyword evidence="4" id="KW-0963">Cytoplasm</keyword>
<evidence type="ECO:0000313" key="10">
    <source>
        <dbReference type="Proteomes" id="UP000321595"/>
    </source>
</evidence>
<dbReference type="Gene3D" id="1.10.3730.10">
    <property type="entry name" value="ProC C-terminal domain-like"/>
    <property type="match status" value="1"/>
</dbReference>
<dbReference type="InterPro" id="IPR029036">
    <property type="entry name" value="P5CR_dimer"/>
</dbReference>
<evidence type="ECO:0000256" key="4">
    <source>
        <dbReference type="HAMAP-Rule" id="MF_01925"/>
    </source>
</evidence>
<evidence type="ECO:0000256" key="1">
    <source>
        <dbReference type="ARBA" id="ARBA00005525"/>
    </source>
</evidence>
<dbReference type="PANTHER" id="PTHR11645">
    <property type="entry name" value="PYRROLINE-5-CARBOXYLATE REDUCTASE"/>
    <property type="match status" value="1"/>
</dbReference>
<dbReference type="FunFam" id="1.10.3730.10:FF:000001">
    <property type="entry name" value="Pyrroline-5-carboxylate reductase"/>
    <property type="match status" value="1"/>
</dbReference>
<keyword evidence="3 4" id="KW-0560">Oxidoreductase</keyword>
<dbReference type="PANTHER" id="PTHR11645:SF0">
    <property type="entry name" value="PYRROLINE-5-CARBOXYLATE REDUCTASE 3"/>
    <property type="match status" value="1"/>
</dbReference>
<feature type="domain" description="Pyrroline-5-carboxylate reductase dimerisation" evidence="8">
    <location>
        <begin position="149"/>
        <end position="253"/>
    </location>
</feature>
<comment type="subcellular location">
    <subcellularLocation>
        <location evidence="4">Cytoplasm</location>
    </subcellularLocation>
</comment>
<dbReference type="OrthoDB" id="9805754at2"/>
<reference evidence="9 10" key="1">
    <citation type="submission" date="2019-08" db="EMBL/GenBank/DDBJ databases">
        <authorList>
            <person name="Liang Q."/>
        </authorList>
    </citation>
    <scope>NUCLEOTIDE SEQUENCE [LARGE SCALE GENOMIC DNA]</scope>
    <source>
        <strain evidence="9 10">V1718</strain>
    </source>
</reference>
<comment type="catalytic activity">
    <reaction evidence="4">
        <text>L-proline + NAD(+) = (S)-1-pyrroline-5-carboxylate + NADH + 2 H(+)</text>
        <dbReference type="Rhea" id="RHEA:14105"/>
        <dbReference type="ChEBI" id="CHEBI:15378"/>
        <dbReference type="ChEBI" id="CHEBI:17388"/>
        <dbReference type="ChEBI" id="CHEBI:57540"/>
        <dbReference type="ChEBI" id="CHEBI:57945"/>
        <dbReference type="ChEBI" id="CHEBI:60039"/>
        <dbReference type="EC" id="1.5.1.2"/>
    </reaction>
</comment>
<dbReference type="UniPathway" id="UPA00098">
    <property type="reaction ID" value="UER00361"/>
</dbReference>
<comment type="function">
    <text evidence="4">Catalyzes the reduction of 1-pyrroline-5-carboxylate (PCA) to L-proline.</text>
</comment>
<evidence type="ECO:0000259" key="7">
    <source>
        <dbReference type="Pfam" id="PF03807"/>
    </source>
</evidence>
<dbReference type="KEGG" id="bbae:FRD01_02775"/>
<dbReference type="Pfam" id="PF03807">
    <property type="entry name" value="F420_oxidored"/>
    <property type="match status" value="1"/>
</dbReference>
<dbReference type="SUPFAM" id="SSF48179">
    <property type="entry name" value="6-phosphogluconate dehydrogenase C-terminal domain-like"/>
    <property type="match status" value="1"/>
</dbReference>
<dbReference type="EC" id="1.5.1.2" evidence="4 5"/>
<evidence type="ECO:0000259" key="8">
    <source>
        <dbReference type="Pfam" id="PF14748"/>
    </source>
</evidence>
<dbReference type="EMBL" id="CP042467">
    <property type="protein sequence ID" value="QED26199.1"/>
    <property type="molecule type" value="Genomic_DNA"/>
</dbReference>
<keyword evidence="10" id="KW-1185">Reference proteome</keyword>
<organism evidence="9 10">
    <name type="scientific">Microvenator marinus</name>
    <dbReference type="NCBI Taxonomy" id="2600177"/>
    <lineage>
        <taxon>Bacteria</taxon>
        <taxon>Deltaproteobacteria</taxon>
        <taxon>Bradymonadales</taxon>
        <taxon>Microvenatoraceae</taxon>
        <taxon>Microvenator</taxon>
    </lineage>
</organism>
<dbReference type="NCBIfam" id="TIGR00112">
    <property type="entry name" value="proC"/>
    <property type="match status" value="1"/>
</dbReference>
<feature type="binding site" evidence="6">
    <location>
        <begin position="60"/>
        <end position="63"/>
    </location>
    <ligand>
        <name>NADP(+)</name>
        <dbReference type="ChEBI" id="CHEBI:58349"/>
    </ligand>
</feature>
<feature type="binding site" evidence="6">
    <location>
        <position position="32"/>
    </location>
    <ligand>
        <name>NADP(+)</name>
        <dbReference type="ChEBI" id="CHEBI:58349"/>
    </ligand>
</feature>
<dbReference type="RefSeq" id="WP_146957439.1">
    <property type="nucleotide sequence ID" value="NZ_CP042467.1"/>
</dbReference>
<dbReference type="SUPFAM" id="SSF51735">
    <property type="entry name" value="NAD(P)-binding Rossmann-fold domains"/>
    <property type="match status" value="1"/>
</dbReference>
<keyword evidence="4" id="KW-0028">Amino-acid biosynthesis</keyword>
<feature type="domain" description="Pyrroline-5-carboxylate reductase catalytic N-terminal" evidence="7">
    <location>
        <begin position="8"/>
        <end position="87"/>
    </location>
</feature>
<evidence type="ECO:0000256" key="6">
    <source>
        <dbReference type="PIRSR" id="PIRSR000193-1"/>
    </source>
</evidence>
<evidence type="ECO:0000256" key="3">
    <source>
        <dbReference type="ARBA" id="ARBA00023002"/>
    </source>
</evidence>
<dbReference type="PIRSF" id="PIRSF000193">
    <property type="entry name" value="Pyrrol-5-carb_rd"/>
    <property type="match status" value="1"/>
</dbReference>
<comment type="catalytic activity">
    <reaction evidence="4">
        <text>L-proline + NADP(+) = (S)-1-pyrroline-5-carboxylate + NADPH + 2 H(+)</text>
        <dbReference type="Rhea" id="RHEA:14109"/>
        <dbReference type="ChEBI" id="CHEBI:15378"/>
        <dbReference type="ChEBI" id="CHEBI:17388"/>
        <dbReference type="ChEBI" id="CHEBI:57783"/>
        <dbReference type="ChEBI" id="CHEBI:58349"/>
        <dbReference type="ChEBI" id="CHEBI:60039"/>
        <dbReference type="EC" id="1.5.1.2"/>
    </reaction>
</comment>
<comment type="pathway">
    <text evidence="4">Amino-acid biosynthesis; L-proline biosynthesis; L-proline from L-glutamate 5-semialdehyde: step 1/1.</text>
</comment>